<evidence type="ECO:0000256" key="4">
    <source>
        <dbReference type="ARBA" id="ARBA00023136"/>
    </source>
</evidence>
<dbReference type="Proteomes" id="UP000800235">
    <property type="component" value="Unassembled WGS sequence"/>
</dbReference>
<feature type="transmembrane region" description="Helical" evidence="5">
    <location>
        <begin position="12"/>
        <end position="33"/>
    </location>
</feature>
<dbReference type="InterPro" id="IPR023352">
    <property type="entry name" value="MAPEG-like_dom_sf"/>
</dbReference>
<dbReference type="Gene3D" id="1.20.120.550">
    <property type="entry name" value="Membrane associated eicosanoid/glutathione metabolism-like domain"/>
    <property type="match status" value="1"/>
</dbReference>
<feature type="transmembrane region" description="Helical" evidence="5">
    <location>
        <begin position="80"/>
        <end position="105"/>
    </location>
</feature>
<keyword evidence="4 5" id="KW-0472">Membrane</keyword>
<dbReference type="AlphaFoldDB" id="A0A9P4NTE6"/>
<name>A0A9P4NTE6_9PEZI</name>
<dbReference type="GO" id="GO:0016020">
    <property type="term" value="C:membrane"/>
    <property type="evidence" value="ECO:0007669"/>
    <property type="project" value="UniProtKB-SubCell"/>
</dbReference>
<dbReference type="InterPro" id="IPR001129">
    <property type="entry name" value="Membr-assoc_MAPEG"/>
</dbReference>
<evidence type="ECO:0000256" key="5">
    <source>
        <dbReference type="SAM" id="Phobius"/>
    </source>
</evidence>
<evidence type="ECO:0000256" key="2">
    <source>
        <dbReference type="ARBA" id="ARBA00022692"/>
    </source>
</evidence>
<evidence type="ECO:0000256" key="1">
    <source>
        <dbReference type="ARBA" id="ARBA00004370"/>
    </source>
</evidence>
<evidence type="ECO:0000256" key="3">
    <source>
        <dbReference type="ARBA" id="ARBA00022989"/>
    </source>
</evidence>
<sequence length="147" mass="16332">MAPAIPVGISSGLLSPVIALNIWTFVMEIWMYAVRIPAVTKYKVPIHPNMTSEEFNKPFPGPVRWKADNYNHLMEQPTQFYAIALTLAFLGAGDKINVALAWTYVGLRFTHSLVHAISNPIMTRFQIFLSSSVVLAVLTGRAAVLLF</sequence>
<feature type="transmembrane region" description="Helical" evidence="5">
    <location>
        <begin position="125"/>
        <end position="146"/>
    </location>
</feature>
<dbReference type="SUPFAM" id="SSF161084">
    <property type="entry name" value="MAPEG domain-like"/>
    <property type="match status" value="1"/>
</dbReference>
<gene>
    <name evidence="6" type="ORF">EJ08DRAFT_649241</name>
</gene>
<dbReference type="OrthoDB" id="4456959at2759"/>
<accession>A0A9P4NTE6</accession>
<dbReference type="EMBL" id="MU007035">
    <property type="protein sequence ID" value="KAF2430901.1"/>
    <property type="molecule type" value="Genomic_DNA"/>
</dbReference>
<comment type="caution">
    <text evidence="6">The sequence shown here is derived from an EMBL/GenBank/DDBJ whole genome shotgun (WGS) entry which is preliminary data.</text>
</comment>
<comment type="subcellular location">
    <subcellularLocation>
        <location evidence="1">Membrane</location>
    </subcellularLocation>
</comment>
<evidence type="ECO:0000313" key="6">
    <source>
        <dbReference type="EMBL" id="KAF2430901.1"/>
    </source>
</evidence>
<keyword evidence="3 5" id="KW-1133">Transmembrane helix</keyword>
<organism evidence="6 7">
    <name type="scientific">Tothia fuscella</name>
    <dbReference type="NCBI Taxonomy" id="1048955"/>
    <lineage>
        <taxon>Eukaryota</taxon>
        <taxon>Fungi</taxon>
        <taxon>Dikarya</taxon>
        <taxon>Ascomycota</taxon>
        <taxon>Pezizomycotina</taxon>
        <taxon>Dothideomycetes</taxon>
        <taxon>Pleosporomycetidae</taxon>
        <taxon>Venturiales</taxon>
        <taxon>Cylindrosympodiaceae</taxon>
        <taxon>Tothia</taxon>
    </lineage>
</organism>
<keyword evidence="7" id="KW-1185">Reference proteome</keyword>
<proteinExistence type="predicted"/>
<dbReference type="Pfam" id="PF01124">
    <property type="entry name" value="MAPEG"/>
    <property type="match status" value="1"/>
</dbReference>
<reference evidence="6" key="1">
    <citation type="journal article" date="2020" name="Stud. Mycol.">
        <title>101 Dothideomycetes genomes: a test case for predicting lifestyles and emergence of pathogens.</title>
        <authorList>
            <person name="Haridas S."/>
            <person name="Albert R."/>
            <person name="Binder M."/>
            <person name="Bloem J."/>
            <person name="Labutti K."/>
            <person name="Salamov A."/>
            <person name="Andreopoulos B."/>
            <person name="Baker S."/>
            <person name="Barry K."/>
            <person name="Bills G."/>
            <person name="Bluhm B."/>
            <person name="Cannon C."/>
            <person name="Castanera R."/>
            <person name="Culley D."/>
            <person name="Daum C."/>
            <person name="Ezra D."/>
            <person name="Gonzalez J."/>
            <person name="Henrissat B."/>
            <person name="Kuo A."/>
            <person name="Liang C."/>
            <person name="Lipzen A."/>
            <person name="Lutzoni F."/>
            <person name="Magnuson J."/>
            <person name="Mondo S."/>
            <person name="Nolan M."/>
            <person name="Ohm R."/>
            <person name="Pangilinan J."/>
            <person name="Park H.-J."/>
            <person name="Ramirez L."/>
            <person name="Alfaro M."/>
            <person name="Sun H."/>
            <person name="Tritt A."/>
            <person name="Yoshinaga Y."/>
            <person name="Zwiers L.-H."/>
            <person name="Turgeon B."/>
            <person name="Goodwin S."/>
            <person name="Spatafora J."/>
            <person name="Crous P."/>
            <person name="Grigoriev I."/>
        </authorList>
    </citation>
    <scope>NUCLEOTIDE SEQUENCE</scope>
    <source>
        <strain evidence="6">CBS 130266</strain>
    </source>
</reference>
<evidence type="ECO:0008006" key="8">
    <source>
        <dbReference type="Google" id="ProtNLM"/>
    </source>
</evidence>
<evidence type="ECO:0000313" key="7">
    <source>
        <dbReference type="Proteomes" id="UP000800235"/>
    </source>
</evidence>
<keyword evidence="2 5" id="KW-0812">Transmembrane</keyword>
<protein>
    <recommendedName>
        <fullName evidence="8">MAPEG family protein</fullName>
    </recommendedName>
</protein>